<keyword evidence="1" id="KW-0732">Signal</keyword>
<sequence length="167" mass="18976">MKIPVLLTLFALANSYPVTKSEDFYLAAYQPNNLLQASLEIVKESPHNIVVDPSIEDRIEGFVGPDLKVNLTNSQQLTVNNEGRLVYSNTSNTSFRAYRDRLQYFQGTQWSGDWVICYPNNSLEIGYVYDNLDENRVCLRTKPVILRPYSLNGHGMIPSYPLPLSLV</sequence>
<organism evidence="2 3">
    <name type="scientific">Hyphopichia burtonii NRRL Y-1933</name>
    <dbReference type="NCBI Taxonomy" id="984485"/>
    <lineage>
        <taxon>Eukaryota</taxon>
        <taxon>Fungi</taxon>
        <taxon>Dikarya</taxon>
        <taxon>Ascomycota</taxon>
        <taxon>Saccharomycotina</taxon>
        <taxon>Pichiomycetes</taxon>
        <taxon>Debaryomycetaceae</taxon>
        <taxon>Hyphopichia</taxon>
    </lineage>
</organism>
<dbReference type="Proteomes" id="UP000095085">
    <property type="component" value="Unassembled WGS sequence"/>
</dbReference>
<evidence type="ECO:0000313" key="2">
    <source>
        <dbReference type="EMBL" id="ODV67431.1"/>
    </source>
</evidence>
<gene>
    <name evidence="2" type="ORF">HYPBUDRAFT_152375</name>
</gene>
<accession>A0A1E4RJN9</accession>
<evidence type="ECO:0000256" key="1">
    <source>
        <dbReference type="SAM" id="SignalP"/>
    </source>
</evidence>
<feature type="chain" id="PRO_5009162319" evidence="1">
    <location>
        <begin position="22"/>
        <end position="167"/>
    </location>
</feature>
<proteinExistence type="predicted"/>
<evidence type="ECO:0000313" key="3">
    <source>
        <dbReference type="Proteomes" id="UP000095085"/>
    </source>
</evidence>
<keyword evidence="3" id="KW-1185">Reference proteome</keyword>
<reference evidence="3" key="1">
    <citation type="submission" date="2016-05" db="EMBL/GenBank/DDBJ databases">
        <title>Comparative genomics of biotechnologically important yeasts.</title>
        <authorList>
            <consortium name="DOE Joint Genome Institute"/>
            <person name="Riley R."/>
            <person name="Haridas S."/>
            <person name="Wolfe K.H."/>
            <person name="Lopes M.R."/>
            <person name="Hittinger C.T."/>
            <person name="Goker M."/>
            <person name="Salamov A."/>
            <person name="Wisecaver J."/>
            <person name="Long T.M."/>
            <person name="Aerts A.L."/>
            <person name="Barry K."/>
            <person name="Choi C."/>
            <person name="Clum A."/>
            <person name="Coughlan A.Y."/>
            <person name="Deshpande S."/>
            <person name="Douglass A.P."/>
            <person name="Hanson S.J."/>
            <person name="Klenk H.-P."/>
            <person name="Labutti K."/>
            <person name="Lapidus A."/>
            <person name="Lindquist E."/>
            <person name="Lipzen A."/>
            <person name="Meier-Kolthoff J.P."/>
            <person name="Ohm R.A."/>
            <person name="Otillar R.P."/>
            <person name="Pangilinan J."/>
            <person name="Peng Y."/>
            <person name="Rokas A."/>
            <person name="Rosa C.A."/>
            <person name="Scheuner C."/>
            <person name="Sibirny A.A."/>
            <person name="Slot J.C."/>
            <person name="Stielow J.B."/>
            <person name="Sun H."/>
            <person name="Kurtzman C.P."/>
            <person name="Blackwell M."/>
            <person name="Grigoriev I.V."/>
            <person name="Jeffries T.W."/>
        </authorList>
    </citation>
    <scope>NUCLEOTIDE SEQUENCE [LARGE SCALE GENOMIC DNA]</scope>
    <source>
        <strain evidence="3">NRRL Y-1933</strain>
    </source>
</reference>
<name>A0A1E4RJN9_9ASCO</name>
<dbReference type="GeneID" id="30995534"/>
<feature type="signal peptide" evidence="1">
    <location>
        <begin position="1"/>
        <end position="21"/>
    </location>
</feature>
<dbReference type="EMBL" id="KV454540">
    <property type="protein sequence ID" value="ODV67431.1"/>
    <property type="molecule type" value="Genomic_DNA"/>
</dbReference>
<protein>
    <submittedName>
        <fullName evidence="2">Uncharacterized protein</fullName>
    </submittedName>
</protein>
<dbReference type="AlphaFoldDB" id="A0A1E4RJN9"/>
<dbReference type="RefSeq" id="XP_020076498.1">
    <property type="nucleotide sequence ID" value="XM_020220984.1"/>
</dbReference>